<protein>
    <recommendedName>
        <fullName evidence="7">HMA domain-containing protein</fullName>
    </recommendedName>
</protein>
<evidence type="ECO:0000256" key="1">
    <source>
        <dbReference type="ARBA" id="ARBA00004170"/>
    </source>
</evidence>
<dbReference type="PANTHER" id="PTHR45868">
    <property type="entry name" value="HEAVY METAL-ASSOCIATED ISOPRENYLATED PLANT PROTEIN 33-RELATED"/>
    <property type="match status" value="1"/>
</dbReference>
<keyword evidence="4" id="KW-0636">Prenylation</keyword>
<keyword evidence="3" id="KW-0479">Metal-binding</keyword>
<dbReference type="STRING" id="542762.A0A4S4DB81"/>
<proteinExistence type="inferred from homology"/>
<keyword evidence="2" id="KW-0488">Methylation</keyword>
<feature type="domain" description="HMA" evidence="7">
    <location>
        <begin position="311"/>
        <end position="374"/>
    </location>
</feature>
<feature type="compositionally biased region" description="Low complexity" evidence="6">
    <location>
        <begin position="407"/>
        <end position="422"/>
    </location>
</feature>
<evidence type="ECO:0000256" key="5">
    <source>
        <dbReference type="ARBA" id="ARBA00024045"/>
    </source>
</evidence>
<dbReference type="SUPFAM" id="SSF55008">
    <property type="entry name" value="HMA, heavy metal-associated domain"/>
    <property type="match status" value="1"/>
</dbReference>
<gene>
    <name evidence="8" type="ORF">TEA_027999</name>
</gene>
<evidence type="ECO:0000313" key="9">
    <source>
        <dbReference type="Proteomes" id="UP000306102"/>
    </source>
</evidence>
<dbReference type="InterPro" id="IPR036163">
    <property type="entry name" value="HMA_dom_sf"/>
</dbReference>
<dbReference type="EMBL" id="SDRB02011851">
    <property type="protein sequence ID" value="THF99807.1"/>
    <property type="molecule type" value="Genomic_DNA"/>
</dbReference>
<dbReference type="FunFam" id="3.30.70.100:FF:000008">
    <property type="entry name" value="Copper transport protein ATOX1"/>
    <property type="match status" value="1"/>
</dbReference>
<evidence type="ECO:0000313" key="8">
    <source>
        <dbReference type="EMBL" id="THF99807.1"/>
    </source>
</evidence>
<dbReference type="AlphaFoldDB" id="A0A4S4DB81"/>
<evidence type="ECO:0000256" key="6">
    <source>
        <dbReference type="SAM" id="MobiDB-lite"/>
    </source>
</evidence>
<comment type="subcellular location">
    <subcellularLocation>
        <location evidence="1">Membrane</location>
        <topology evidence="1">Peripheral membrane protein</topology>
    </subcellularLocation>
</comment>
<dbReference type="GO" id="GO:0009626">
    <property type="term" value="P:plant-type hypersensitive response"/>
    <property type="evidence" value="ECO:0007669"/>
    <property type="project" value="UniProtKB-KW"/>
</dbReference>
<name>A0A4S4DB81_CAMSN</name>
<comment type="caution">
    <text evidence="8">The sequence shown here is derived from an EMBL/GenBank/DDBJ whole genome shotgun (WGS) entry which is preliminary data.</text>
</comment>
<evidence type="ECO:0000256" key="2">
    <source>
        <dbReference type="ARBA" id="ARBA00022481"/>
    </source>
</evidence>
<dbReference type="Gene3D" id="3.30.70.100">
    <property type="match status" value="1"/>
</dbReference>
<dbReference type="InterPro" id="IPR006121">
    <property type="entry name" value="HMA_dom"/>
</dbReference>
<dbReference type="CDD" id="cd00371">
    <property type="entry name" value="HMA"/>
    <property type="match status" value="1"/>
</dbReference>
<evidence type="ECO:0000259" key="7">
    <source>
        <dbReference type="PROSITE" id="PS50846"/>
    </source>
</evidence>
<dbReference type="GO" id="GO:0016020">
    <property type="term" value="C:membrane"/>
    <property type="evidence" value="ECO:0007669"/>
    <property type="project" value="UniProtKB-SubCell"/>
</dbReference>
<dbReference type="GO" id="GO:0046872">
    <property type="term" value="F:metal ion binding"/>
    <property type="evidence" value="ECO:0007669"/>
    <property type="project" value="UniProtKB-KW"/>
</dbReference>
<dbReference type="PANTHER" id="PTHR45868:SF93">
    <property type="entry name" value="OS12G0144600 PROTEIN"/>
    <property type="match status" value="1"/>
</dbReference>
<organism evidence="8 9">
    <name type="scientific">Camellia sinensis var. sinensis</name>
    <name type="common">China tea</name>
    <dbReference type="NCBI Taxonomy" id="542762"/>
    <lineage>
        <taxon>Eukaryota</taxon>
        <taxon>Viridiplantae</taxon>
        <taxon>Streptophyta</taxon>
        <taxon>Embryophyta</taxon>
        <taxon>Tracheophyta</taxon>
        <taxon>Spermatophyta</taxon>
        <taxon>Magnoliopsida</taxon>
        <taxon>eudicotyledons</taxon>
        <taxon>Gunneridae</taxon>
        <taxon>Pentapetalae</taxon>
        <taxon>asterids</taxon>
        <taxon>Ericales</taxon>
        <taxon>Theaceae</taxon>
        <taxon>Camellia</taxon>
    </lineage>
</organism>
<feature type="compositionally biased region" description="Gly residues" evidence="6">
    <location>
        <begin position="514"/>
        <end position="533"/>
    </location>
</feature>
<feature type="compositionally biased region" description="Acidic residues" evidence="6">
    <location>
        <begin position="444"/>
        <end position="463"/>
    </location>
</feature>
<reference evidence="8 9" key="1">
    <citation type="journal article" date="2018" name="Proc. Natl. Acad. Sci. U.S.A.">
        <title>Draft genome sequence of Camellia sinensis var. sinensis provides insights into the evolution of the tea genome and tea quality.</title>
        <authorList>
            <person name="Wei C."/>
            <person name="Yang H."/>
            <person name="Wang S."/>
            <person name="Zhao J."/>
            <person name="Liu C."/>
            <person name="Gao L."/>
            <person name="Xia E."/>
            <person name="Lu Y."/>
            <person name="Tai Y."/>
            <person name="She G."/>
            <person name="Sun J."/>
            <person name="Cao H."/>
            <person name="Tong W."/>
            <person name="Gao Q."/>
            <person name="Li Y."/>
            <person name="Deng W."/>
            <person name="Jiang X."/>
            <person name="Wang W."/>
            <person name="Chen Q."/>
            <person name="Zhang S."/>
            <person name="Li H."/>
            <person name="Wu J."/>
            <person name="Wang P."/>
            <person name="Li P."/>
            <person name="Shi C."/>
            <person name="Zheng F."/>
            <person name="Jian J."/>
            <person name="Huang B."/>
            <person name="Shan D."/>
            <person name="Shi M."/>
            <person name="Fang C."/>
            <person name="Yue Y."/>
            <person name="Li F."/>
            <person name="Li D."/>
            <person name="Wei S."/>
            <person name="Han B."/>
            <person name="Jiang C."/>
            <person name="Yin Y."/>
            <person name="Xia T."/>
            <person name="Zhang Z."/>
            <person name="Bennetzen J.L."/>
            <person name="Zhao S."/>
            <person name="Wan X."/>
        </authorList>
    </citation>
    <scope>NUCLEOTIDE SEQUENCE [LARGE SCALE GENOMIC DNA]</scope>
    <source>
        <strain evidence="9">cv. Shuchazao</strain>
        <tissue evidence="8">Leaf</tissue>
    </source>
</reference>
<keyword evidence="9" id="KW-1185">Reference proteome</keyword>
<feature type="region of interest" description="Disordered" evidence="6">
    <location>
        <begin position="374"/>
        <end position="592"/>
    </location>
</feature>
<comment type="similarity">
    <text evidence="5">Belongs to the HIPP family.</text>
</comment>
<evidence type="ECO:0000256" key="3">
    <source>
        <dbReference type="ARBA" id="ARBA00022723"/>
    </source>
</evidence>
<evidence type="ECO:0000256" key="4">
    <source>
        <dbReference type="ARBA" id="ARBA00023289"/>
    </source>
</evidence>
<keyword evidence="4" id="KW-0449">Lipoprotein</keyword>
<sequence length="705" mass="76878">MPSRPPSQSSPDPLPETLIQGVHILVNQIPHGVSLRKLFSYVKLLQPFDLCSGFTMWDYWTKYYLLACFVLHIKHSESKDSTEKLSKALAHHFEAKLLAFHSCFSLRKLFSYVKLLQPFDLCSGFTMWDYWTKYYLLACFVLHIKHSESKDSTVSPRILLSGPAGSEIYQEKSSKALAHHFEAKLLAFHSCLYPSVRPKQILEVVMAQLCQEVRPLVVQYIQGIVPSVGKWDMLHSSNVALHVPVSQKTKNRCFKNDMSLLVPSTRVDEVGKRSTMAKEVGYERGGGERSRRGIEEVGRKEGVVEERASGKESCVLRVNIDCDGCKQKVRKLLQKIDGVYTVAIDVEQGKVTVTGNVDPATLIKKLSKSGKHGELWGAPKASNHLNNQPKNMQIDFGKGGKKDSKAQKGGQQFQQQQMQNAKGSKDPKVPSKDQKSVKFNLPHDDDDSSFDEFDDEFEDDDGFDVPHKPPIMGNGHGPHGPNGMINGQVMNGQKGGNAKKGGSFDQPIQLKGMGMNGNGGKKGGGGGGGGNNKGGNQSEAGKNGGGLAGDGKNSGQKGKGGNNGGSSGGGGKNSTNWGMKGGGKNDGDHTMNNMQPGFDEIDDVSHKGFAGRNMGQMGNYPMPMGHMGNIPAVQGLPAANNPYNQQYMAMMMNQTRPNENGMFQPMMCARPQLSMSYGLPPMPPPVADNFTHFFSDENTSSCSIM</sequence>
<feature type="compositionally biased region" description="Gly residues" evidence="6">
    <location>
        <begin position="557"/>
        <end position="572"/>
    </location>
</feature>
<dbReference type="Pfam" id="PF00403">
    <property type="entry name" value="HMA"/>
    <property type="match status" value="1"/>
</dbReference>
<feature type="compositionally biased region" description="Basic and acidic residues" evidence="6">
    <location>
        <begin position="423"/>
        <end position="436"/>
    </location>
</feature>
<dbReference type="Proteomes" id="UP000306102">
    <property type="component" value="Unassembled WGS sequence"/>
</dbReference>
<accession>A0A4S4DB81</accession>
<dbReference type="PROSITE" id="PS50846">
    <property type="entry name" value="HMA_2"/>
    <property type="match status" value="1"/>
</dbReference>